<feature type="compositionally biased region" description="Polar residues" evidence="1">
    <location>
        <begin position="79"/>
        <end position="96"/>
    </location>
</feature>
<dbReference type="AlphaFoldDB" id="A0A6H5HB63"/>
<proteinExistence type="predicted"/>
<dbReference type="EMBL" id="CADCXU010028767">
    <property type="protein sequence ID" value="CAB0015193.1"/>
    <property type="molecule type" value="Genomic_DNA"/>
</dbReference>
<feature type="region of interest" description="Disordered" evidence="1">
    <location>
        <begin position="68"/>
        <end position="96"/>
    </location>
</feature>
<evidence type="ECO:0000313" key="2">
    <source>
        <dbReference type="EMBL" id="CAB0015193.1"/>
    </source>
</evidence>
<dbReference type="Proteomes" id="UP000479000">
    <property type="component" value="Unassembled WGS sequence"/>
</dbReference>
<keyword evidence="3" id="KW-1185">Reference proteome</keyword>
<sequence length="96" mass="11055">MENIYEIWRYYVLSAHHWVFAAEKSVQPVRAVQSREGGGVISSYDTMTTLGEMLNKIKIAKNEKKSVKSGEITQHETQNRSNSVMRVQTETYTTEK</sequence>
<evidence type="ECO:0000313" key="3">
    <source>
        <dbReference type="Proteomes" id="UP000479000"/>
    </source>
</evidence>
<feature type="compositionally biased region" description="Basic and acidic residues" evidence="1">
    <location>
        <begin position="68"/>
        <end position="78"/>
    </location>
</feature>
<gene>
    <name evidence="2" type="ORF">NTEN_LOCUS19551</name>
</gene>
<accession>A0A6H5HB63</accession>
<reference evidence="2 3" key="1">
    <citation type="submission" date="2020-02" db="EMBL/GenBank/DDBJ databases">
        <authorList>
            <person name="Ferguson B K."/>
        </authorList>
    </citation>
    <scope>NUCLEOTIDE SEQUENCE [LARGE SCALE GENOMIC DNA]</scope>
</reference>
<organism evidence="2 3">
    <name type="scientific">Nesidiocoris tenuis</name>
    <dbReference type="NCBI Taxonomy" id="355587"/>
    <lineage>
        <taxon>Eukaryota</taxon>
        <taxon>Metazoa</taxon>
        <taxon>Ecdysozoa</taxon>
        <taxon>Arthropoda</taxon>
        <taxon>Hexapoda</taxon>
        <taxon>Insecta</taxon>
        <taxon>Pterygota</taxon>
        <taxon>Neoptera</taxon>
        <taxon>Paraneoptera</taxon>
        <taxon>Hemiptera</taxon>
        <taxon>Heteroptera</taxon>
        <taxon>Panheteroptera</taxon>
        <taxon>Cimicomorpha</taxon>
        <taxon>Miridae</taxon>
        <taxon>Dicyphina</taxon>
        <taxon>Nesidiocoris</taxon>
    </lineage>
</organism>
<feature type="non-terminal residue" evidence="2">
    <location>
        <position position="96"/>
    </location>
</feature>
<protein>
    <submittedName>
        <fullName evidence="2">Uncharacterized protein</fullName>
    </submittedName>
</protein>
<name>A0A6H5HB63_9HEMI</name>
<evidence type="ECO:0000256" key="1">
    <source>
        <dbReference type="SAM" id="MobiDB-lite"/>
    </source>
</evidence>